<proteinExistence type="inferred from homology"/>
<dbReference type="CTD" id="83475"/>
<evidence type="ECO:0000256" key="9">
    <source>
        <dbReference type="ARBA" id="ARBA00045876"/>
    </source>
</evidence>
<dbReference type="InterPro" id="IPR016024">
    <property type="entry name" value="ARM-type_fold"/>
</dbReference>
<keyword evidence="8 10" id="KW-0386">Hypusine biosynthesis</keyword>
<organism evidence="12 13">
    <name type="scientific">Sphaeramia orbicularis</name>
    <name type="common">orbiculate cardinalfish</name>
    <dbReference type="NCBI Taxonomy" id="375764"/>
    <lineage>
        <taxon>Eukaryota</taxon>
        <taxon>Metazoa</taxon>
        <taxon>Chordata</taxon>
        <taxon>Craniata</taxon>
        <taxon>Vertebrata</taxon>
        <taxon>Euteleostomi</taxon>
        <taxon>Actinopterygii</taxon>
        <taxon>Neopterygii</taxon>
        <taxon>Teleostei</taxon>
        <taxon>Neoteleostei</taxon>
        <taxon>Acanthomorphata</taxon>
        <taxon>Gobiaria</taxon>
        <taxon>Kurtiformes</taxon>
        <taxon>Apogonoidei</taxon>
        <taxon>Apogonidae</taxon>
        <taxon>Apogoninae</taxon>
        <taxon>Sphaeramia</taxon>
    </lineage>
</organism>
<dbReference type="GeneID" id="115418522"/>
<dbReference type="InParanoid" id="A0A673CJ18"/>
<feature type="binding site" evidence="10">
    <location>
        <position position="90"/>
    </location>
    <ligand>
        <name>Fe cation</name>
        <dbReference type="ChEBI" id="CHEBI:24875"/>
        <label>1</label>
    </ligand>
</feature>
<sequence length="305" mass="33450">MATVDQVAAVGQILVDPGLDLTQRFRALFTLRNLGGAEAIDWISKAFTDESALLKHELAYCLGQMQDTRAIPTLTTVLKDTQQEPMVRHEAGEALGAIGDPMVLDLLKQYSQDPVIEVAETCQLAVRRLEWLQSGGEKQLDDVSTDQNPYCSVDPAPPAPRKSVAELRSNLLNEGLPLFERYRAMFALRNLGTEEAVLALGDGLQCSSALFRHEIGYVLGQMQHPAAVPALRAALERAGENPMVRHEAAEALGSIGKEECLAVLQQFRGDGERVVKESCEVALDMLEYENSDQFQYADGLVRLQG</sequence>
<dbReference type="HAMAP" id="MF_03101">
    <property type="entry name" value="Deoxyhypusine_hydroxylase"/>
    <property type="match status" value="1"/>
</dbReference>
<name>A0A673CJ18_9TELE</name>
<evidence type="ECO:0000256" key="1">
    <source>
        <dbReference type="ARBA" id="ARBA00000068"/>
    </source>
</evidence>
<comment type="catalytic activity">
    <reaction evidence="1 10">
        <text>[eIF5A protein]-deoxyhypusine + AH2 + O2 = [eIF5A protein]-hypusine + A + H2O</text>
        <dbReference type="Rhea" id="RHEA:14101"/>
        <dbReference type="Rhea" id="RHEA-COMP:10144"/>
        <dbReference type="Rhea" id="RHEA-COMP:12592"/>
        <dbReference type="ChEBI" id="CHEBI:13193"/>
        <dbReference type="ChEBI" id="CHEBI:15377"/>
        <dbReference type="ChEBI" id="CHEBI:15379"/>
        <dbReference type="ChEBI" id="CHEBI:17499"/>
        <dbReference type="ChEBI" id="CHEBI:82657"/>
        <dbReference type="ChEBI" id="CHEBI:91175"/>
        <dbReference type="EC" id="1.14.99.29"/>
    </reaction>
</comment>
<evidence type="ECO:0000256" key="8">
    <source>
        <dbReference type="ARBA" id="ARBA00023256"/>
    </source>
</evidence>
<keyword evidence="4" id="KW-0677">Repeat</keyword>
<comment type="function">
    <text evidence="9">Catalyzes the hydroxylation of the N(6)-(4-aminobutyl)-L-lysine intermediate produced by deoxyhypusine synthase/DHPS on a critical lysine of the eukaryotic translation initiation factor 5A/eIF-5A. This is the second step of the post-translational modification of that lysine into an unusual amino acid residue named hypusine. Hypusination is unique to mature eIF-5A factor and is essential for its function.</text>
</comment>
<comment type="cofactor">
    <cofactor evidence="10">
        <name>Fe(2+)</name>
        <dbReference type="ChEBI" id="CHEBI:29033"/>
    </cofactor>
    <text evidence="10">Binds 2 Fe(2+) ions per subunit.</text>
</comment>
<dbReference type="PANTHER" id="PTHR12697:SF5">
    <property type="entry name" value="DEOXYHYPUSINE HYDROXYLASE"/>
    <property type="match status" value="1"/>
</dbReference>
<dbReference type="Pfam" id="PF13646">
    <property type="entry name" value="HEAT_2"/>
    <property type="match status" value="2"/>
</dbReference>
<dbReference type="GO" id="GO:0046872">
    <property type="term" value="F:metal ion binding"/>
    <property type="evidence" value="ECO:0007669"/>
    <property type="project" value="UniProtKB-KW"/>
</dbReference>
<dbReference type="InterPro" id="IPR011989">
    <property type="entry name" value="ARM-like"/>
</dbReference>
<feature type="binding site" evidence="10">
    <location>
        <position position="214"/>
    </location>
    <ligand>
        <name>Fe cation</name>
        <dbReference type="ChEBI" id="CHEBI:24875"/>
        <label>2</label>
    </ligand>
</feature>
<evidence type="ECO:0000256" key="3">
    <source>
        <dbReference type="ARBA" id="ARBA00022723"/>
    </source>
</evidence>
<evidence type="ECO:0000256" key="6">
    <source>
        <dbReference type="ARBA" id="ARBA00023004"/>
    </source>
</evidence>
<keyword evidence="3 10" id="KW-0479">Metal-binding</keyword>
<keyword evidence="6 10" id="KW-0408">Iron</keyword>
<dbReference type="Ensembl" id="ENSSORT00005056871.1">
    <property type="protein sequence ID" value="ENSSORP00005055586.1"/>
    <property type="gene ID" value="ENSSORG00005024804.1"/>
</dbReference>
<feature type="binding site" evidence="10">
    <location>
        <position position="246"/>
    </location>
    <ligand>
        <name>Fe cation</name>
        <dbReference type="ChEBI" id="CHEBI:24875"/>
        <label>2</label>
    </ligand>
</feature>
<dbReference type="GO" id="GO:0019135">
    <property type="term" value="F:deoxyhypusine monooxygenase activity"/>
    <property type="evidence" value="ECO:0007669"/>
    <property type="project" value="UniProtKB-UniRule"/>
</dbReference>
<reference evidence="12" key="2">
    <citation type="submission" date="2025-08" db="UniProtKB">
        <authorList>
            <consortium name="Ensembl"/>
        </authorList>
    </citation>
    <scope>IDENTIFICATION</scope>
</reference>
<dbReference type="OrthoDB" id="421002at2759"/>
<protein>
    <recommendedName>
        <fullName evidence="10">Deoxyhypusine hydroxylase</fullName>
        <shortName evidence="10">DOHH</shortName>
        <ecNumber evidence="10">1.14.99.29</ecNumber>
    </recommendedName>
    <alternativeName>
        <fullName evidence="10">Deoxyhypusine dioxygenase</fullName>
    </alternativeName>
    <alternativeName>
        <fullName evidence="10">Deoxyhypusine monooxygenase</fullName>
    </alternativeName>
</protein>
<feature type="binding site" evidence="10">
    <location>
        <position position="213"/>
    </location>
    <ligand>
        <name>Fe cation</name>
        <dbReference type="ChEBI" id="CHEBI:24875"/>
        <label>2</label>
    </ligand>
</feature>
<keyword evidence="7 10" id="KW-0503">Monooxygenase</keyword>
<dbReference type="RefSeq" id="XP_029988885.1">
    <property type="nucleotide sequence ID" value="XM_030133025.1"/>
</dbReference>
<evidence type="ECO:0000256" key="2">
    <source>
        <dbReference type="ARBA" id="ARBA00005041"/>
    </source>
</evidence>
<dbReference type="InterPro" id="IPR021133">
    <property type="entry name" value="HEAT_type_2"/>
</dbReference>
<comment type="pathway">
    <text evidence="2 10">Protein modification; eIF5A hypusination.</text>
</comment>
<evidence type="ECO:0000256" key="10">
    <source>
        <dbReference type="HAMAP-Rule" id="MF_03101"/>
    </source>
</evidence>
<dbReference type="Gene3D" id="1.25.10.10">
    <property type="entry name" value="Leucine-rich Repeat Variant"/>
    <property type="match status" value="2"/>
</dbReference>
<accession>A0A673CJ18</accession>
<feature type="binding site" evidence="10">
    <location>
        <position position="89"/>
    </location>
    <ligand>
        <name>Fe cation</name>
        <dbReference type="ChEBI" id="CHEBI:24875"/>
        <label>1</label>
    </ligand>
</feature>
<dbReference type="UniPathway" id="UPA00354"/>
<evidence type="ECO:0000256" key="7">
    <source>
        <dbReference type="ARBA" id="ARBA00023033"/>
    </source>
</evidence>
<dbReference type="PROSITE" id="PS50077">
    <property type="entry name" value="HEAT_REPEAT"/>
    <property type="match status" value="1"/>
</dbReference>
<dbReference type="FunCoup" id="A0A673CJ18">
    <property type="interactions" value="1459"/>
</dbReference>
<comment type="function">
    <text evidence="10">Catalyzes the hydroxylation of the N(6)-(4-aminobutyl)-L-lysine intermediate to form hypusine, an essential post-translational modification only found in mature eIF-5A factor.</text>
</comment>
<evidence type="ECO:0000313" key="12">
    <source>
        <dbReference type="Ensembl" id="ENSSORP00005055586.1"/>
    </source>
</evidence>
<evidence type="ECO:0000256" key="4">
    <source>
        <dbReference type="ARBA" id="ARBA00022737"/>
    </source>
</evidence>
<dbReference type="PANTHER" id="PTHR12697">
    <property type="entry name" value="PBS LYASE HEAT-LIKE PROTEIN"/>
    <property type="match status" value="1"/>
</dbReference>
<comment type="similarity">
    <text evidence="10">Belongs to the deoxyhypusine hydroxylase family.</text>
</comment>
<dbReference type="SMART" id="SM00567">
    <property type="entry name" value="EZ_HEAT"/>
    <property type="match status" value="6"/>
</dbReference>
<dbReference type="AlphaFoldDB" id="A0A673CJ18"/>
<dbReference type="InterPro" id="IPR027517">
    <property type="entry name" value="Deoxyhypusine_hydroxylase"/>
</dbReference>
<dbReference type="FunFam" id="1.25.10.10:FF:000099">
    <property type="entry name" value="Deoxyhypusine hydroxylase"/>
    <property type="match status" value="2"/>
</dbReference>
<feature type="binding site" evidence="10">
    <location>
        <position position="56"/>
    </location>
    <ligand>
        <name>Fe cation</name>
        <dbReference type="ChEBI" id="CHEBI:24875"/>
        <label>1</label>
    </ligand>
</feature>
<dbReference type="InterPro" id="IPR004155">
    <property type="entry name" value="PBS_lyase_HEAT"/>
</dbReference>
<keyword evidence="5 10" id="KW-0560">Oxidoreductase</keyword>
<evidence type="ECO:0000313" key="13">
    <source>
        <dbReference type="Proteomes" id="UP000472271"/>
    </source>
</evidence>
<dbReference type="EC" id="1.14.99.29" evidence="10"/>
<reference evidence="12" key="1">
    <citation type="submission" date="2019-06" db="EMBL/GenBank/DDBJ databases">
        <authorList>
            <consortium name="Wellcome Sanger Institute Data Sharing"/>
        </authorList>
    </citation>
    <scope>NUCLEOTIDE SEQUENCE [LARGE SCALE GENOMIC DNA]</scope>
</reference>
<keyword evidence="13" id="KW-1185">Reference proteome</keyword>
<feature type="binding site" evidence="10">
    <location>
        <position position="247"/>
    </location>
    <ligand>
        <name>Fe cation</name>
        <dbReference type="ChEBI" id="CHEBI:24875"/>
        <label>2</label>
    </ligand>
</feature>
<reference evidence="12" key="3">
    <citation type="submission" date="2025-09" db="UniProtKB">
        <authorList>
            <consortium name="Ensembl"/>
        </authorList>
    </citation>
    <scope>IDENTIFICATION</scope>
</reference>
<feature type="binding site" evidence="10">
    <location>
        <position position="57"/>
    </location>
    <ligand>
        <name>Fe cation</name>
        <dbReference type="ChEBI" id="CHEBI:24875"/>
        <label>1</label>
    </ligand>
</feature>
<dbReference type="Proteomes" id="UP000472271">
    <property type="component" value="Chromosome 4"/>
</dbReference>
<gene>
    <name evidence="12" type="primary">dohh</name>
    <name evidence="10" type="synonym">DOHH</name>
</gene>
<dbReference type="SUPFAM" id="SSF48371">
    <property type="entry name" value="ARM repeat"/>
    <property type="match status" value="1"/>
</dbReference>
<evidence type="ECO:0000256" key="5">
    <source>
        <dbReference type="ARBA" id="ARBA00023002"/>
    </source>
</evidence>
<feature type="repeat" description="HEAT" evidence="11">
    <location>
        <begin position="70"/>
        <end position="110"/>
    </location>
</feature>
<evidence type="ECO:0000256" key="11">
    <source>
        <dbReference type="PROSITE-ProRule" id="PRU00103"/>
    </source>
</evidence>